<dbReference type="eggNOG" id="COG5285">
    <property type="taxonomic scope" value="Bacteria"/>
</dbReference>
<accession>A0A085Z459</accession>
<dbReference type="Gene3D" id="2.60.120.620">
    <property type="entry name" value="q2cbj1_9rhob like domain"/>
    <property type="match status" value="1"/>
</dbReference>
<sequence>MENILFQDYKDSGYIYLENYFSEEDLKDLELILHKFHDNWLKENEKYYQSGLINSHSLTSSKFITQDERLDIFKFIIQDKISEIVRSLFHEKAIFLNTQLFFDPFNKNQDNYWHRDIQYTGMSIDEQKEKIKTQNVIHFRIPLQPEIGIELIPSTHKNWDLQEEEETRLSLNGRKPNNNLQRGKTVSLNRSDLLIFSANMIHRGLYGNNRFAFDVIFCDDTPEFRTFIDFKNHPSQDELQFLNSELF</sequence>
<dbReference type="OrthoDB" id="345086at2"/>
<keyword evidence="1" id="KW-0223">Dioxygenase</keyword>
<evidence type="ECO:0000313" key="2">
    <source>
        <dbReference type="Proteomes" id="UP000028713"/>
    </source>
</evidence>
<protein>
    <submittedName>
        <fullName evidence="1">Phytanoyl-CoA dioxygenase</fullName>
    </submittedName>
</protein>
<dbReference type="Proteomes" id="UP000028713">
    <property type="component" value="Unassembled WGS sequence"/>
</dbReference>
<gene>
    <name evidence="1" type="ORF">IX39_00645</name>
</gene>
<organism evidence="1 2">
    <name type="scientific">Chryseobacterium formosense</name>
    <dbReference type="NCBI Taxonomy" id="236814"/>
    <lineage>
        <taxon>Bacteria</taxon>
        <taxon>Pseudomonadati</taxon>
        <taxon>Bacteroidota</taxon>
        <taxon>Flavobacteriia</taxon>
        <taxon>Flavobacteriales</taxon>
        <taxon>Weeksellaceae</taxon>
        <taxon>Chryseobacterium group</taxon>
        <taxon>Chryseobacterium</taxon>
    </lineage>
</organism>
<keyword evidence="1" id="KW-0560">Oxidoreductase</keyword>
<dbReference type="GO" id="GO:0051213">
    <property type="term" value="F:dioxygenase activity"/>
    <property type="evidence" value="ECO:0007669"/>
    <property type="project" value="UniProtKB-KW"/>
</dbReference>
<dbReference type="STRING" id="236814.IX39_00645"/>
<dbReference type="RefSeq" id="WP_034672480.1">
    <property type="nucleotide sequence ID" value="NZ_FPAP01000009.1"/>
</dbReference>
<evidence type="ECO:0000313" key="1">
    <source>
        <dbReference type="EMBL" id="KFE99222.1"/>
    </source>
</evidence>
<comment type="caution">
    <text evidence="1">The sequence shown here is derived from an EMBL/GenBank/DDBJ whole genome shotgun (WGS) entry which is preliminary data.</text>
</comment>
<dbReference type="SUPFAM" id="SSF51197">
    <property type="entry name" value="Clavaminate synthase-like"/>
    <property type="match status" value="1"/>
</dbReference>
<dbReference type="EMBL" id="JPRP01000001">
    <property type="protein sequence ID" value="KFE99222.1"/>
    <property type="molecule type" value="Genomic_DNA"/>
</dbReference>
<name>A0A085Z459_9FLAO</name>
<keyword evidence="2" id="KW-1185">Reference proteome</keyword>
<dbReference type="AlphaFoldDB" id="A0A085Z459"/>
<proteinExistence type="predicted"/>
<reference evidence="1 2" key="1">
    <citation type="submission" date="2014-07" db="EMBL/GenBank/DDBJ databases">
        <title>Genome of Chryseobacterium formosense LMG 24722.</title>
        <authorList>
            <person name="Pipes S.E."/>
            <person name="Stropko S.J."/>
            <person name="Newman J.D."/>
        </authorList>
    </citation>
    <scope>NUCLEOTIDE SEQUENCE [LARGE SCALE GENOMIC DNA]</scope>
    <source>
        <strain evidence="1 2">LMG 24722</strain>
    </source>
</reference>